<name>A0A843XFV9_COLES</name>
<sequence length="326" mass="35497">MAAPNAVVSSHSSVSSFAARRSGQFPDLGLLPHPAQLEVARISVVRHGSLAAWTGKPQRKMSLSSINSADVLGSFSATSDKGGDSVPVPIVLIDQDSDENSTIVQLSFGDRLGALFDTMKALKHLGLDVTKGTVTTESSVKQTKLFITRLGRKVENPDLLERIRLTIINNLLKYHPESSERLAMGEAFGIKPPEKKIDVDIATHIHVQEDGPKRRAVKWVDLVRSTWIRKGSVSMVGQTAETERIDTLWYNMVLYCTIAGGPHAAIPPNSAASWGCLGVNPEWKLSPVACFLLLQLSAGSCRKKKTGLTQWRDSEGCCTVCYLEHP</sequence>
<evidence type="ECO:0000313" key="3">
    <source>
        <dbReference type="EMBL" id="MQM18037.1"/>
    </source>
</evidence>
<proteinExistence type="predicted"/>
<dbReference type="GO" id="GO:0009570">
    <property type="term" value="C:chloroplast stroma"/>
    <property type="evidence" value="ECO:0007669"/>
    <property type="project" value="TreeGrafter"/>
</dbReference>
<dbReference type="EMBL" id="NMUH01007924">
    <property type="protein sequence ID" value="MQM18037.1"/>
    <property type="molecule type" value="Genomic_DNA"/>
</dbReference>
<evidence type="ECO:0000256" key="2">
    <source>
        <dbReference type="RuleBase" id="RU369043"/>
    </source>
</evidence>
<dbReference type="InterPro" id="IPR040217">
    <property type="entry name" value="ACR1-12"/>
</dbReference>
<protein>
    <recommendedName>
        <fullName evidence="2">ACT domain-containing protein ACR</fullName>
    </recommendedName>
    <alternativeName>
        <fullName evidence="2">Protein ACT DOMAIN REPEATS</fullName>
    </alternativeName>
</protein>
<dbReference type="AlphaFoldDB" id="A0A843XFV9"/>
<dbReference type="OrthoDB" id="496180at2759"/>
<keyword evidence="4" id="KW-1185">Reference proteome</keyword>
<dbReference type="GO" id="GO:0009535">
    <property type="term" value="C:chloroplast thylakoid membrane"/>
    <property type="evidence" value="ECO:0007669"/>
    <property type="project" value="TreeGrafter"/>
</dbReference>
<comment type="caution">
    <text evidence="3">The sequence shown here is derived from an EMBL/GenBank/DDBJ whole genome shotgun (WGS) entry which is preliminary data.</text>
</comment>
<organism evidence="3 4">
    <name type="scientific">Colocasia esculenta</name>
    <name type="common">Wild taro</name>
    <name type="synonym">Arum esculentum</name>
    <dbReference type="NCBI Taxonomy" id="4460"/>
    <lineage>
        <taxon>Eukaryota</taxon>
        <taxon>Viridiplantae</taxon>
        <taxon>Streptophyta</taxon>
        <taxon>Embryophyta</taxon>
        <taxon>Tracheophyta</taxon>
        <taxon>Spermatophyta</taxon>
        <taxon>Magnoliopsida</taxon>
        <taxon>Liliopsida</taxon>
        <taxon>Araceae</taxon>
        <taxon>Aroideae</taxon>
        <taxon>Colocasieae</taxon>
        <taxon>Colocasia</taxon>
    </lineage>
</organism>
<keyword evidence="1 2" id="KW-0677">Repeat</keyword>
<dbReference type="GO" id="GO:0016597">
    <property type="term" value="F:amino acid binding"/>
    <property type="evidence" value="ECO:0007669"/>
    <property type="project" value="UniProtKB-UniRule"/>
</dbReference>
<gene>
    <name evidence="3" type="ORF">Taro_051018</name>
</gene>
<dbReference type="PANTHER" id="PTHR31096">
    <property type="entry name" value="ACT DOMAIN-CONTAINING PROTEIN ACR4-RELATED"/>
    <property type="match status" value="1"/>
</dbReference>
<dbReference type="PANTHER" id="PTHR31096:SF60">
    <property type="entry name" value="ACT DOMAIN-CONTAINING PROTEIN ACR12"/>
    <property type="match status" value="1"/>
</dbReference>
<reference evidence="3" key="1">
    <citation type="submission" date="2017-07" db="EMBL/GenBank/DDBJ databases">
        <title>Taro Niue Genome Assembly and Annotation.</title>
        <authorList>
            <person name="Atibalentja N."/>
            <person name="Keating K."/>
            <person name="Fields C.J."/>
        </authorList>
    </citation>
    <scope>NUCLEOTIDE SEQUENCE</scope>
    <source>
        <strain evidence="3">Niue_2</strain>
        <tissue evidence="3">Leaf</tissue>
    </source>
</reference>
<evidence type="ECO:0000256" key="1">
    <source>
        <dbReference type="ARBA" id="ARBA00022737"/>
    </source>
</evidence>
<dbReference type="Proteomes" id="UP000652761">
    <property type="component" value="Unassembled WGS sequence"/>
</dbReference>
<accession>A0A843XFV9</accession>
<comment type="function">
    <text evidence="2">Binds amino acids.</text>
</comment>
<evidence type="ECO:0000313" key="4">
    <source>
        <dbReference type="Proteomes" id="UP000652761"/>
    </source>
</evidence>